<feature type="binding site" evidence="5">
    <location>
        <begin position="118"/>
        <end position="125"/>
    </location>
    <ligand>
        <name>ATP</name>
        <dbReference type="ChEBI" id="CHEBI:30616"/>
    </ligand>
</feature>
<evidence type="ECO:0000256" key="5">
    <source>
        <dbReference type="PROSITE-ProRule" id="PRU00283"/>
    </source>
</evidence>
<keyword evidence="5" id="KW-0547">Nucleotide-binding</keyword>
<dbReference type="InterPro" id="IPR029058">
    <property type="entry name" value="AB_hydrolase_fold"/>
</dbReference>
<dbReference type="GO" id="GO:0006508">
    <property type="term" value="P:proteolysis"/>
    <property type="evidence" value="ECO:0007669"/>
    <property type="project" value="InterPro"/>
</dbReference>
<dbReference type="InterPro" id="IPR004367">
    <property type="entry name" value="Cyclin_C-dom"/>
</dbReference>
<dbReference type="SUPFAM" id="SSF47954">
    <property type="entry name" value="Cyclin-like"/>
    <property type="match status" value="1"/>
</dbReference>
<protein>
    <submittedName>
        <fullName evidence="7">Serine carboxypeptidase-like 51</fullName>
    </submittedName>
</protein>
<dbReference type="InterPro" id="IPR036961">
    <property type="entry name" value="Kinesin_motor_dom_sf"/>
</dbReference>
<dbReference type="GO" id="GO:0007018">
    <property type="term" value="P:microtubule-based movement"/>
    <property type="evidence" value="ECO:0007669"/>
    <property type="project" value="InterPro"/>
</dbReference>
<dbReference type="ExpressionAtlas" id="A0A1D6HVT8">
    <property type="expression patterns" value="baseline and differential"/>
</dbReference>
<evidence type="ECO:0000256" key="1">
    <source>
        <dbReference type="ARBA" id="ARBA00009431"/>
    </source>
</evidence>
<dbReference type="InterPro" id="IPR001563">
    <property type="entry name" value="Peptidase_S10"/>
</dbReference>
<dbReference type="AlphaFoldDB" id="A0A1D6HVT8"/>
<comment type="similarity">
    <text evidence="5">Belongs to the TRAFAC class myosin-kinesin ATPase superfamily. Kinesin family.</text>
</comment>
<dbReference type="GO" id="GO:0004185">
    <property type="term" value="F:serine-type carboxypeptidase activity"/>
    <property type="evidence" value="ECO:0007669"/>
    <property type="project" value="InterPro"/>
</dbReference>
<keyword evidence="7" id="KW-0378">Hydrolase</keyword>
<dbReference type="GO" id="GO:0003777">
    <property type="term" value="F:microtubule motor activity"/>
    <property type="evidence" value="ECO:0007669"/>
    <property type="project" value="InterPro"/>
</dbReference>
<dbReference type="Pfam" id="PF00225">
    <property type="entry name" value="Kinesin"/>
    <property type="match status" value="1"/>
</dbReference>
<dbReference type="InterPro" id="IPR001752">
    <property type="entry name" value="Kinesin_motor_dom"/>
</dbReference>
<dbReference type="GO" id="GO:0005524">
    <property type="term" value="F:ATP binding"/>
    <property type="evidence" value="ECO:0007669"/>
    <property type="project" value="UniProtKB-UniRule"/>
</dbReference>
<dbReference type="Gene3D" id="3.40.50.1820">
    <property type="entry name" value="alpha/beta hydrolase"/>
    <property type="match status" value="1"/>
</dbReference>
<evidence type="ECO:0000313" key="7">
    <source>
        <dbReference type="EMBL" id="ONM52346.1"/>
    </source>
</evidence>
<dbReference type="InterPro" id="IPR027640">
    <property type="entry name" value="Kinesin-like_fam"/>
</dbReference>
<dbReference type="InterPro" id="IPR027417">
    <property type="entry name" value="P-loop_NTPase"/>
</dbReference>
<keyword evidence="4 5" id="KW-0505">Motor protein</keyword>
<feature type="region of interest" description="Disordered" evidence="6">
    <location>
        <begin position="1"/>
        <end position="38"/>
    </location>
</feature>
<reference evidence="7" key="1">
    <citation type="submission" date="2015-12" db="EMBL/GenBank/DDBJ databases">
        <title>Update maize B73 reference genome by single molecule sequencing technologies.</title>
        <authorList>
            <consortium name="Maize Genome Sequencing Project"/>
            <person name="Ware D."/>
        </authorList>
    </citation>
    <scope>NUCLEOTIDE SEQUENCE [LARGE SCALE GENOMIC DNA]</scope>
    <source>
        <tissue evidence="7">Seedling</tissue>
    </source>
</reference>
<keyword evidence="2" id="KW-0493">Microtubule</keyword>
<sequence>MNPPLTSPQTVPAEASTTSGVLMNPTFPSSTAPPAPSLVPPSPSVWITLLLRRPSPSLSLLNPKPVRSCLLPLAAWLVGSADHVFDGAANNEWIYGTVVRELVGTIGGGFNDTAFTYGQTSCGKTFAMNGSDADPGIIRTVRQADDREFLTRVFYMEIYNEEINNLLTLEGQKLRIHESLDVATLGNKVEKEMEDMAFFFAELALMQYGYGLVTRLPSLVAASAVYAIRLTVKRAPSGPTPSSTTLLCTRCRGGYSGYLSTMAAASSSSAGSFDGLMNTVIKKKLGIIPKDLKWGEQSDDVFDALAGDFMKPRIQEVDQLLKLGVNVTVYSGQLDLICATKGTMDWVQKLKWDDLNSFLSSPRTPIYCNKEGQSGTQAFVKFYKNLNFYWILEAGHMVINEW</sequence>
<dbReference type="SMART" id="SM00129">
    <property type="entry name" value="KISc"/>
    <property type="match status" value="1"/>
</dbReference>
<dbReference type="EMBL" id="CM007650">
    <property type="protein sequence ID" value="ONM52346.1"/>
    <property type="molecule type" value="Genomic_DNA"/>
</dbReference>
<dbReference type="eggNOG" id="KOG1283">
    <property type="taxonomic scope" value="Eukaryota"/>
</dbReference>
<dbReference type="Gene3D" id="3.40.850.10">
    <property type="entry name" value="Kinesin motor domain"/>
    <property type="match status" value="1"/>
</dbReference>
<dbReference type="PROSITE" id="PS50067">
    <property type="entry name" value="KINESIN_MOTOR_2"/>
    <property type="match status" value="1"/>
</dbReference>
<accession>A0A1D6HVT8</accession>
<keyword evidence="3" id="KW-0175">Coiled coil</keyword>
<dbReference type="PANTHER" id="PTHR47968">
    <property type="entry name" value="CENTROMERE PROTEIN E"/>
    <property type="match status" value="1"/>
</dbReference>
<dbReference type="PANTHER" id="PTHR47968:SF36">
    <property type="entry name" value="KINESIN HEAVY CHAIN ISOFORM X1"/>
    <property type="match status" value="1"/>
</dbReference>
<organism evidence="7">
    <name type="scientific">Zea mays</name>
    <name type="common">Maize</name>
    <dbReference type="NCBI Taxonomy" id="4577"/>
    <lineage>
        <taxon>Eukaryota</taxon>
        <taxon>Viridiplantae</taxon>
        <taxon>Streptophyta</taxon>
        <taxon>Embryophyta</taxon>
        <taxon>Tracheophyta</taxon>
        <taxon>Spermatophyta</taxon>
        <taxon>Magnoliopsida</taxon>
        <taxon>Liliopsida</taxon>
        <taxon>Poales</taxon>
        <taxon>Poaceae</taxon>
        <taxon>PACMAD clade</taxon>
        <taxon>Panicoideae</taxon>
        <taxon>Andropogonodae</taxon>
        <taxon>Andropogoneae</taxon>
        <taxon>Tripsacinae</taxon>
        <taxon>Zea</taxon>
    </lineage>
</organism>
<name>A0A1D6HVT8_MAIZE</name>
<keyword evidence="7" id="KW-0645">Protease</keyword>
<evidence type="ECO:0000256" key="3">
    <source>
        <dbReference type="ARBA" id="ARBA00023054"/>
    </source>
</evidence>
<dbReference type="Pfam" id="PF02984">
    <property type="entry name" value="Cyclin_C"/>
    <property type="match status" value="1"/>
</dbReference>
<dbReference type="GO" id="GO:0005874">
    <property type="term" value="C:microtubule"/>
    <property type="evidence" value="ECO:0007669"/>
    <property type="project" value="UniProtKB-KW"/>
</dbReference>
<dbReference type="InterPro" id="IPR036915">
    <property type="entry name" value="Cyclin-like_sf"/>
</dbReference>
<dbReference type="STRING" id="4577.A0A1D6HVT8"/>
<dbReference type="eggNOG" id="KOG0242">
    <property type="taxonomic scope" value="Eukaryota"/>
</dbReference>
<evidence type="ECO:0000256" key="4">
    <source>
        <dbReference type="ARBA" id="ARBA00023175"/>
    </source>
</evidence>
<dbReference type="InParanoid" id="A0A1D6HVT8"/>
<dbReference type="Pfam" id="PF00450">
    <property type="entry name" value="Peptidase_S10"/>
    <property type="match status" value="1"/>
</dbReference>
<comment type="similarity">
    <text evidence="1">Belongs to the peptidase S10 family.</text>
</comment>
<dbReference type="SUPFAM" id="SSF52540">
    <property type="entry name" value="P-loop containing nucleoside triphosphate hydrolases"/>
    <property type="match status" value="1"/>
</dbReference>
<evidence type="ECO:0000256" key="2">
    <source>
        <dbReference type="ARBA" id="ARBA00022701"/>
    </source>
</evidence>
<keyword evidence="7" id="KW-0121">Carboxypeptidase</keyword>
<proteinExistence type="inferred from homology"/>
<dbReference type="SMR" id="A0A1D6HVT8"/>
<dbReference type="GO" id="GO:0008017">
    <property type="term" value="F:microtubule binding"/>
    <property type="evidence" value="ECO:0007669"/>
    <property type="project" value="InterPro"/>
</dbReference>
<dbReference type="SUPFAM" id="SSF53474">
    <property type="entry name" value="alpha/beta-Hydrolases"/>
    <property type="match status" value="1"/>
</dbReference>
<keyword evidence="5" id="KW-0067">ATP-binding</keyword>
<gene>
    <name evidence="7" type="ORF">ZEAMMB73_Zm00001d019144</name>
</gene>
<evidence type="ECO:0000256" key="6">
    <source>
        <dbReference type="SAM" id="MobiDB-lite"/>
    </source>
</evidence>
<feature type="compositionally biased region" description="Polar residues" evidence="6">
    <location>
        <begin position="7"/>
        <end position="21"/>
    </location>
</feature>